<reference evidence="2" key="1">
    <citation type="journal article" date="2015" name="Nature">
        <title>Complex archaea that bridge the gap between prokaryotes and eukaryotes.</title>
        <authorList>
            <person name="Spang A."/>
            <person name="Saw J.H."/>
            <person name="Jorgensen S.L."/>
            <person name="Zaremba-Niedzwiedzka K."/>
            <person name="Martijn J."/>
            <person name="Lind A.E."/>
            <person name="van Eijk R."/>
            <person name="Schleper C."/>
            <person name="Guy L."/>
            <person name="Ettema T.J."/>
        </authorList>
    </citation>
    <scope>NUCLEOTIDE SEQUENCE</scope>
</reference>
<feature type="non-terminal residue" evidence="2">
    <location>
        <position position="184"/>
    </location>
</feature>
<keyword evidence="1" id="KW-0175">Coiled coil</keyword>
<accession>A0A0F8YHM6</accession>
<organism evidence="2">
    <name type="scientific">marine sediment metagenome</name>
    <dbReference type="NCBI Taxonomy" id="412755"/>
    <lineage>
        <taxon>unclassified sequences</taxon>
        <taxon>metagenomes</taxon>
        <taxon>ecological metagenomes</taxon>
    </lineage>
</organism>
<protein>
    <submittedName>
        <fullName evidence="2">Uncharacterized protein</fullName>
    </submittedName>
</protein>
<gene>
    <name evidence="2" type="ORF">LCGC14_2818960</name>
</gene>
<dbReference type="EMBL" id="LAZR01053371">
    <property type="protein sequence ID" value="KKK80893.1"/>
    <property type="molecule type" value="Genomic_DNA"/>
</dbReference>
<evidence type="ECO:0000256" key="1">
    <source>
        <dbReference type="SAM" id="Coils"/>
    </source>
</evidence>
<evidence type="ECO:0000313" key="2">
    <source>
        <dbReference type="EMBL" id="KKK80893.1"/>
    </source>
</evidence>
<comment type="caution">
    <text evidence="2">The sequence shown here is derived from an EMBL/GenBank/DDBJ whole genome shotgun (WGS) entry which is preliminary data.</text>
</comment>
<proteinExistence type="predicted"/>
<name>A0A0F8YHM6_9ZZZZ</name>
<feature type="coiled-coil region" evidence="1">
    <location>
        <begin position="62"/>
        <end position="89"/>
    </location>
</feature>
<sequence length="184" mass="21214">MSINGDINKFKGETEILFYNRLKTIERELLDHYKIAQKDILKRLRILFDKLSVPMGENQLFNASQFNRLNNLEQQIESIIKELNRTQKLVTGQNITNEFAQGYYSIGYQLETALQMNLRFGLLDAEAVKGSLANPLDRITWKKRTNISSAKLVNQMRSEITSGLIQGDGFRETSRNISRTMGKH</sequence>
<dbReference type="AlphaFoldDB" id="A0A0F8YHM6"/>